<evidence type="ECO:0000313" key="4">
    <source>
        <dbReference type="EMBL" id="PNP45564.1"/>
    </source>
</evidence>
<dbReference type="AlphaFoldDB" id="A0A2K0TJ63"/>
<dbReference type="InterPro" id="IPR004045">
    <property type="entry name" value="Glutathione_S-Trfase_N"/>
</dbReference>
<sequence>MASKFTVYTCGGSQWAQVSHLALAEKGIAENEYDVKEVDLFAADNFNPEYLKVNPNGTVPSITSPSLDKNIIESVDVVRWIDGLKGERTLVPADAAAKSKAQAIIDLVHSFDGRTDTVLFNARNDEEMNAKRGTGFKDYLVNRQNRLIKEKEANPGHPFYGPKILDNGSLAKFYTEPIGEEHKQFYRETDEAMKIWATELERLDSLLVLPYAVGNSVTEADIHVTTWLSHAMWGVGSDLTQIQNFDTLEKFIQKSAPDFKFGKKTREWWANITATESFKKVFPQLH</sequence>
<evidence type="ECO:0000256" key="1">
    <source>
        <dbReference type="ARBA" id="ARBA00007409"/>
    </source>
</evidence>
<dbReference type="InterPro" id="IPR036282">
    <property type="entry name" value="Glutathione-S-Trfase_C_sf"/>
</dbReference>
<name>A0A2K0TJ63_9HYPO</name>
<evidence type="ECO:0000259" key="2">
    <source>
        <dbReference type="PROSITE" id="PS50404"/>
    </source>
</evidence>
<dbReference type="OrthoDB" id="412788at2759"/>
<reference evidence="4 5" key="1">
    <citation type="submission" date="2017-02" db="EMBL/GenBank/DDBJ databases">
        <title>Genomes of Trichoderma spp. with biocontrol activity.</title>
        <authorList>
            <person name="Gardiner D."/>
            <person name="Kazan K."/>
            <person name="Vos C."/>
            <person name="Harvey P."/>
        </authorList>
    </citation>
    <scope>NUCLEOTIDE SEQUENCE [LARGE SCALE GENOMIC DNA]</scope>
    <source>
        <strain evidence="4 5">A5MH</strain>
    </source>
</reference>
<protein>
    <recommendedName>
        <fullName evidence="6">Glutathione S-transferase</fullName>
    </recommendedName>
</protein>
<evidence type="ECO:0008006" key="6">
    <source>
        <dbReference type="Google" id="ProtNLM"/>
    </source>
</evidence>
<proteinExistence type="inferred from homology"/>
<organism evidence="4 5">
    <name type="scientific">Trichoderma gamsii</name>
    <dbReference type="NCBI Taxonomy" id="398673"/>
    <lineage>
        <taxon>Eukaryota</taxon>
        <taxon>Fungi</taxon>
        <taxon>Dikarya</taxon>
        <taxon>Ascomycota</taxon>
        <taxon>Pezizomycotina</taxon>
        <taxon>Sordariomycetes</taxon>
        <taxon>Hypocreomycetidae</taxon>
        <taxon>Hypocreales</taxon>
        <taxon>Hypocreaceae</taxon>
        <taxon>Trichoderma</taxon>
    </lineage>
</organism>
<comment type="similarity">
    <text evidence="1">Belongs to the GST superfamily.</text>
</comment>
<dbReference type="SUPFAM" id="SSF47616">
    <property type="entry name" value="GST C-terminal domain-like"/>
    <property type="match status" value="1"/>
</dbReference>
<dbReference type="Gene3D" id="3.40.30.10">
    <property type="entry name" value="Glutaredoxin"/>
    <property type="match status" value="1"/>
</dbReference>
<dbReference type="InterPro" id="IPR036249">
    <property type="entry name" value="Thioredoxin-like_sf"/>
</dbReference>
<feature type="domain" description="GST C-terminal" evidence="3">
    <location>
        <begin position="134"/>
        <end position="286"/>
    </location>
</feature>
<dbReference type="CDD" id="cd00570">
    <property type="entry name" value="GST_N_family"/>
    <property type="match status" value="1"/>
</dbReference>
<evidence type="ECO:0000259" key="3">
    <source>
        <dbReference type="PROSITE" id="PS50405"/>
    </source>
</evidence>
<evidence type="ECO:0000313" key="5">
    <source>
        <dbReference type="Proteomes" id="UP000236546"/>
    </source>
</evidence>
<dbReference type="Pfam" id="PF13409">
    <property type="entry name" value="GST_N_2"/>
    <property type="match status" value="1"/>
</dbReference>
<dbReference type="Proteomes" id="UP000236546">
    <property type="component" value="Unassembled WGS sequence"/>
</dbReference>
<comment type="caution">
    <text evidence="4">The sequence shown here is derived from an EMBL/GenBank/DDBJ whole genome shotgun (WGS) entry which is preliminary data.</text>
</comment>
<dbReference type="SUPFAM" id="SSF52833">
    <property type="entry name" value="Thioredoxin-like"/>
    <property type="match status" value="1"/>
</dbReference>
<feature type="domain" description="GST N-terminal" evidence="2">
    <location>
        <begin position="3"/>
        <end position="89"/>
    </location>
</feature>
<dbReference type="EMBL" id="MTYH01000024">
    <property type="protein sequence ID" value="PNP45564.1"/>
    <property type="molecule type" value="Genomic_DNA"/>
</dbReference>
<dbReference type="PROSITE" id="PS50404">
    <property type="entry name" value="GST_NTER"/>
    <property type="match status" value="1"/>
</dbReference>
<dbReference type="PROSITE" id="PS50405">
    <property type="entry name" value="GST_CTER"/>
    <property type="match status" value="1"/>
</dbReference>
<gene>
    <name evidence="4" type="ORF">TGAMA5MH_02787</name>
</gene>
<dbReference type="InterPro" id="IPR010987">
    <property type="entry name" value="Glutathione-S-Trfase_C-like"/>
</dbReference>
<dbReference type="PANTHER" id="PTHR44051">
    <property type="entry name" value="GLUTATHIONE S-TRANSFERASE-RELATED"/>
    <property type="match status" value="1"/>
</dbReference>
<accession>A0A2K0TJ63</accession>
<dbReference type="Gene3D" id="1.20.1050.10">
    <property type="match status" value="1"/>
</dbReference>
<dbReference type="PANTHER" id="PTHR44051:SF8">
    <property type="entry name" value="GLUTATHIONE S-TRANSFERASE GSTA"/>
    <property type="match status" value="1"/>
</dbReference>